<keyword evidence="2" id="KW-1185">Reference proteome</keyword>
<sequence length="315" mass="34789">VGLTADSRQALGNPCFNCAMPGHELRDCPMPVDEDRTDANRRAFREKGPGQFSGRLYLAVEDERRAGEMRERLRPGLPLSAELCEALGLKSSDEVPAYINNMYMYGYPPAYLGHDVGQDVLQARSVATLQPPPTPTLHIYHDADDFDRAHAAPSDERPDGGDSTAHDKGAEAKIQTPTKGDDVESGEEGAVSESELAAETNGTAGDGPAPTRNIPLVHYTGLDLKQFDFDSSERPGRPIRAQESGRRSHTGYNSTRYASRHAEGGHRYRDRDWEQDDYDPRSYYHTHYPAPYTPAQPYADGWSEMPAGYYGALGR</sequence>
<gene>
    <name evidence="1" type="primary">ZCCHC8</name>
    <name evidence="1" type="ORF">H4R21_006836</name>
</gene>
<evidence type="ECO:0000313" key="2">
    <source>
        <dbReference type="Proteomes" id="UP001140087"/>
    </source>
</evidence>
<accession>A0ACC1KG89</accession>
<reference evidence="1" key="1">
    <citation type="submission" date="2022-07" db="EMBL/GenBank/DDBJ databases">
        <title>Phylogenomic reconstructions and comparative analyses of Kickxellomycotina fungi.</title>
        <authorList>
            <person name="Reynolds N.K."/>
            <person name="Stajich J.E."/>
            <person name="Barry K."/>
            <person name="Grigoriev I.V."/>
            <person name="Crous P."/>
            <person name="Smith M.E."/>
        </authorList>
    </citation>
    <scope>NUCLEOTIDE SEQUENCE</scope>
    <source>
        <strain evidence="1">BCRC 34780</strain>
    </source>
</reference>
<comment type="caution">
    <text evidence="1">The sequence shown here is derived from an EMBL/GenBank/DDBJ whole genome shotgun (WGS) entry which is preliminary data.</text>
</comment>
<protein>
    <submittedName>
        <fullName evidence="1">Zinc finger CCHC domain-containing protein 8</fullName>
    </submittedName>
</protein>
<proteinExistence type="predicted"/>
<feature type="non-terminal residue" evidence="1">
    <location>
        <position position="1"/>
    </location>
</feature>
<evidence type="ECO:0000313" key="1">
    <source>
        <dbReference type="EMBL" id="KAJ2789089.1"/>
    </source>
</evidence>
<dbReference type="EMBL" id="JANBUN010003883">
    <property type="protein sequence ID" value="KAJ2789089.1"/>
    <property type="molecule type" value="Genomic_DNA"/>
</dbReference>
<dbReference type="Proteomes" id="UP001140087">
    <property type="component" value="Unassembled WGS sequence"/>
</dbReference>
<feature type="non-terminal residue" evidence="1">
    <location>
        <position position="315"/>
    </location>
</feature>
<name>A0ACC1KG89_9FUNG</name>
<organism evidence="1 2">
    <name type="scientific">Coemansia helicoidea</name>
    <dbReference type="NCBI Taxonomy" id="1286919"/>
    <lineage>
        <taxon>Eukaryota</taxon>
        <taxon>Fungi</taxon>
        <taxon>Fungi incertae sedis</taxon>
        <taxon>Zoopagomycota</taxon>
        <taxon>Kickxellomycotina</taxon>
        <taxon>Kickxellomycetes</taxon>
        <taxon>Kickxellales</taxon>
        <taxon>Kickxellaceae</taxon>
        <taxon>Coemansia</taxon>
    </lineage>
</organism>